<evidence type="ECO:0000256" key="6">
    <source>
        <dbReference type="ARBA" id="ARBA00022989"/>
    </source>
</evidence>
<dbReference type="AlphaFoldDB" id="A0A8C6VDC5"/>
<dbReference type="Gene3D" id="3.30.500.10">
    <property type="entry name" value="MHC class I-like antigen recognition-like"/>
    <property type="match status" value="1"/>
</dbReference>
<keyword evidence="9" id="KW-0325">Glycoprotein</keyword>
<dbReference type="SUPFAM" id="SSF54452">
    <property type="entry name" value="MHC antigen-recognition domain"/>
    <property type="match status" value="1"/>
</dbReference>
<feature type="domain" description="MHC class I-like antigen recognition-like" evidence="11">
    <location>
        <begin position="63"/>
        <end position="238"/>
    </location>
</feature>
<dbReference type="GeneTree" id="ENSGT01150000286995"/>
<reference evidence="12" key="2">
    <citation type="submission" date="2025-09" db="UniProtKB">
        <authorList>
            <consortium name="Ensembl"/>
        </authorList>
    </citation>
    <scope>IDENTIFICATION</scope>
</reference>
<dbReference type="PRINTS" id="PR01638">
    <property type="entry name" value="MHCCLASSI"/>
</dbReference>
<dbReference type="Proteomes" id="UP000694559">
    <property type="component" value="Unplaced"/>
</dbReference>
<evidence type="ECO:0000256" key="9">
    <source>
        <dbReference type="ARBA" id="ARBA00023180"/>
    </source>
</evidence>
<evidence type="ECO:0000313" key="13">
    <source>
        <dbReference type="Proteomes" id="UP000694559"/>
    </source>
</evidence>
<protein>
    <recommendedName>
        <fullName evidence="11">MHC class I-like antigen recognition-like domain-containing protein</fullName>
    </recommendedName>
</protein>
<dbReference type="OrthoDB" id="8936120at2759"/>
<evidence type="ECO:0000256" key="10">
    <source>
        <dbReference type="RuleBase" id="RU004439"/>
    </source>
</evidence>
<dbReference type="InterPro" id="IPR050208">
    <property type="entry name" value="MHC_class-I_related"/>
</dbReference>
<dbReference type="PANTHER" id="PTHR16675">
    <property type="entry name" value="MHC CLASS I-RELATED"/>
    <property type="match status" value="1"/>
</dbReference>
<dbReference type="FunFam" id="3.30.500.10:FF:000001">
    <property type="entry name" value="H-2 class I histocompatibility antigen, alpha chain"/>
    <property type="match status" value="1"/>
</dbReference>
<dbReference type="GO" id="GO:0005615">
    <property type="term" value="C:extracellular space"/>
    <property type="evidence" value="ECO:0007669"/>
    <property type="project" value="TreeGrafter"/>
</dbReference>
<keyword evidence="7" id="KW-0472">Membrane</keyword>
<comment type="similarity">
    <text evidence="10">Belongs to the MHC class I family.</text>
</comment>
<keyword evidence="6" id="KW-1133">Transmembrane helix</keyword>
<reference evidence="12" key="1">
    <citation type="submission" date="2025-08" db="UniProtKB">
        <authorList>
            <consortium name="Ensembl"/>
        </authorList>
    </citation>
    <scope>IDENTIFICATION</scope>
</reference>
<sequence length="251" mass="29227">MHSHRQGLLQVPSTRQCRLAVPRSRAPTLWNQLPLELRVAPDLRSFRRGLKSWLFQLSSSSFHSLYYSYTFVSKPSQGLPEFSILESIDDQPIAHYDSHTKEYRSLVPWMEQVKKEEPLWKEYTEIAKKAEQGFGRNLVTLKKYYNHSEGFHTLQWRYGCELSNDWPRGGSDQDGYDGRTFISFDKKTLSWTAIDAAAQLSKRKLEGNPSVAKHIKYYLEETCIEMLRRRITYGKEALVKNGQKSLFSVPL</sequence>
<keyword evidence="3" id="KW-0812">Transmembrane</keyword>
<organism evidence="12 13">
    <name type="scientific">Naja naja</name>
    <name type="common">Indian cobra</name>
    <dbReference type="NCBI Taxonomy" id="35670"/>
    <lineage>
        <taxon>Eukaryota</taxon>
        <taxon>Metazoa</taxon>
        <taxon>Chordata</taxon>
        <taxon>Craniata</taxon>
        <taxon>Vertebrata</taxon>
        <taxon>Euteleostomi</taxon>
        <taxon>Lepidosauria</taxon>
        <taxon>Squamata</taxon>
        <taxon>Bifurcata</taxon>
        <taxon>Unidentata</taxon>
        <taxon>Episquamata</taxon>
        <taxon>Toxicofera</taxon>
        <taxon>Serpentes</taxon>
        <taxon>Colubroidea</taxon>
        <taxon>Elapidae</taxon>
        <taxon>Elapinae</taxon>
        <taxon>Naja</taxon>
    </lineage>
</organism>
<evidence type="ECO:0000313" key="12">
    <source>
        <dbReference type="Ensembl" id="ENSNNAP00000004013.1"/>
    </source>
</evidence>
<name>A0A8C6VDC5_NAJNA</name>
<dbReference type="Pfam" id="PF00129">
    <property type="entry name" value="MHC_I"/>
    <property type="match status" value="1"/>
</dbReference>
<dbReference type="OMA" id="EREACPR"/>
<dbReference type="InterPro" id="IPR001039">
    <property type="entry name" value="MHC_I_a_a1/a2"/>
</dbReference>
<dbReference type="GO" id="GO:0042612">
    <property type="term" value="C:MHC class I protein complex"/>
    <property type="evidence" value="ECO:0007669"/>
    <property type="project" value="UniProtKB-KW"/>
</dbReference>
<evidence type="ECO:0000256" key="4">
    <source>
        <dbReference type="ARBA" id="ARBA00022729"/>
    </source>
</evidence>
<keyword evidence="4" id="KW-0732">Signal</keyword>
<evidence type="ECO:0000256" key="3">
    <source>
        <dbReference type="ARBA" id="ARBA00022692"/>
    </source>
</evidence>
<dbReference type="Ensembl" id="ENSNNAT00000004199.1">
    <property type="protein sequence ID" value="ENSNNAP00000004013.1"/>
    <property type="gene ID" value="ENSNNAG00000002713.1"/>
</dbReference>
<keyword evidence="13" id="KW-1185">Reference proteome</keyword>
<evidence type="ECO:0000256" key="1">
    <source>
        <dbReference type="ARBA" id="ARBA00004479"/>
    </source>
</evidence>
<dbReference type="InterPro" id="IPR011162">
    <property type="entry name" value="MHC_I/II-like_Ag-recog"/>
</dbReference>
<comment type="subcellular location">
    <subcellularLocation>
        <location evidence="1">Membrane</location>
        <topology evidence="1">Single-pass type I membrane protein</topology>
    </subcellularLocation>
</comment>
<accession>A0A8C6VDC5</accession>
<proteinExistence type="inferred from homology"/>
<evidence type="ECO:0000256" key="7">
    <source>
        <dbReference type="ARBA" id="ARBA00023136"/>
    </source>
</evidence>
<evidence type="ECO:0000259" key="11">
    <source>
        <dbReference type="Pfam" id="PF00129"/>
    </source>
</evidence>
<evidence type="ECO:0000256" key="8">
    <source>
        <dbReference type="ARBA" id="ARBA00023157"/>
    </source>
</evidence>
<keyword evidence="5" id="KW-0391">Immunity</keyword>
<evidence type="ECO:0000256" key="5">
    <source>
        <dbReference type="ARBA" id="ARBA00022859"/>
    </source>
</evidence>
<dbReference type="GO" id="GO:0006955">
    <property type="term" value="P:immune response"/>
    <property type="evidence" value="ECO:0007669"/>
    <property type="project" value="TreeGrafter"/>
</dbReference>
<dbReference type="InterPro" id="IPR011161">
    <property type="entry name" value="MHC_I-like_Ag-recog"/>
</dbReference>
<keyword evidence="2" id="KW-0490">MHC I</keyword>
<keyword evidence="8" id="KW-1015">Disulfide bond</keyword>
<dbReference type="PANTHER" id="PTHR16675:SF242">
    <property type="entry name" value="MAJOR HISTOCOMPATIBILITY COMPLEX CLASS I-RELATED GENE PROTEIN"/>
    <property type="match status" value="1"/>
</dbReference>
<dbReference type="InterPro" id="IPR037055">
    <property type="entry name" value="MHC_I-like_Ag-recog_sf"/>
</dbReference>
<dbReference type="GO" id="GO:0009897">
    <property type="term" value="C:external side of plasma membrane"/>
    <property type="evidence" value="ECO:0007669"/>
    <property type="project" value="TreeGrafter"/>
</dbReference>
<dbReference type="GO" id="GO:0002474">
    <property type="term" value="P:antigen processing and presentation of peptide antigen via MHC class I"/>
    <property type="evidence" value="ECO:0007669"/>
    <property type="project" value="UniProtKB-KW"/>
</dbReference>
<evidence type="ECO:0000256" key="2">
    <source>
        <dbReference type="ARBA" id="ARBA00022451"/>
    </source>
</evidence>